<dbReference type="HOGENOM" id="CLU_1733280_0_0_1"/>
<sequence length="151" mass="17019">MIKLSCPPGTVWDDREKGCTWHTSTTCPPPKTTPKTNRFLRMKRSVEMNAESTRLTNIALETNTKRWVLLGTSFIGGVMIVASLLVIIKLRRQSGVVYHSGSLRKLIVTDGRTKHGNNNIPELYLESADAALENYNQSNVKKNWIFTATNR</sequence>
<name>K1RCZ1_MAGGI</name>
<dbReference type="AlphaFoldDB" id="K1RCZ1"/>
<accession>K1RCZ1</accession>
<protein>
    <recommendedName>
        <fullName evidence="2">Chitin-binding type-2 domain-containing protein</fullName>
    </recommendedName>
</protein>
<reference evidence="1" key="1">
    <citation type="journal article" date="2012" name="Nature">
        <title>The oyster genome reveals stress adaptation and complexity of shell formation.</title>
        <authorList>
            <person name="Zhang G."/>
            <person name="Fang X."/>
            <person name="Guo X."/>
            <person name="Li L."/>
            <person name="Luo R."/>
            <person name="Xu F."/>
            <person name="Yang P."/>
            <person name="Zhang L."/>
            <person name="Wang X."/>
            <person name="Qi H."/>
            <person name="Xiong Z."/>
            <person name="Que H."/>
            <person name="Xie Y."/>
            <person name="Holland P.W."/>
            <person name="Paps J."/>
            <person name="Zhu Y."/>
            <person name="Wu F."/>
            <person name="Chen Y."/>
            <person name="Wang J."/>
            <person name="Peng C."/>
            <person name="Meng J."/>
            <person name="Yang L."/>
            <person name="Liu J."/>
            <person name="Wen B."/>
            <person name="Zhang N."/>
            <person name="Huang Z."/>
            <person name="Zhu Q."/>
            <person name="Feng Y."/>
            <person name="Mount A."/>
            <person name="Hedgecock D."/>
            <person name="Xu Z."/>
            <person name="Liu Y."/>
            <person name="Domazet-Loso T."/>
            <person name="Du Y."/>
            <person name="Sun X."/>
            <person name="Zhang S."/>
            <person name="Liu B."/>
            <person name="Cheng P."/>
            <person name="Jiang X."/>
            <person name="Li J."/>
            <person name="Fan D."/>
            <person name="Wang W."/>
            <person name="Fu W."/>
            <person name="Wang T."/>
            <person name="Wang B."/>
            <person name="Zhang J."/>
            <person name="Peng Z."/>
            <person name="Li Y."/>
            <person name="Li N."/>
            <person name="Wang J."/>
            <person name="Chen M."/>
            <person name="He Y."/>
            <person name="Tan F."/>
            <person name="Song X."/>
            <person name="Zheng Q."/>
            <person name="Huang R."/>
            <person name="Yang H."/>
            <person name="Du X."/>
            <person name="Chen L."/>
            <person name="Yang M."/>
            <person name="Gaffney P.M."/>
            <person name="Wang S."/>
            <person name="Luo L."/>
            <person name="She Z."/>
            <person name="Ming Y."/>
            <person name="Huang W."/>
            <person name="Zhang S."/>
            <person name="Huang B."/>
            <person name="Zhang Y."/>
            <person name="Qu T."/>
            <person name="Ni P."/>
            <person name="Miao G."/>
            <person name="Wang J."/>
            <person name="Wang Q."/>
            <person name="Steinberg C.E."/>
            <person name="Wang H."/>
            <person name="Li N."/>
            <person name="Qian L."/>
            <person name="Zhang G."/>
            <person name="Li Y."/>
            <person name="Yang H."/>
            <person name="Liu X."/>
            <person name="Wang J."/>
            <person name="Yin Y."/>
            <person name="Wang J."/>
        </authorList>
    </citation>
    <scope>NUCLEOTIDE SEQUENCE [LARGE SCALE GENOMIC DNA]</scope>
    <source>
        <strain evidence="1">05x7-T-G4-1.051#20</strain>
    </source>
</reference>
<organism evidence="1">
    <name type="scientific">Magallana gigas</name>
    <name type="common">Pacific oyster</name>
    <name type="synonym">Crassostrea gigas</name>
    <dbReference type="NCBI Taxonomy" id="29159"/>
    <lineage>
        <taxon>Eukaryota</taxon>
        <taxon>Metazoa</taxon>
        <taxon>Spiralia</taxon>
        <taxon>Lophotrochozoa</taxon>
        <taxon>Mollusca</taxon>
        <taxon>Bivalvia</taxon>
        <taxon>Autobranchia</taxon>
        <taxon>Pteriomorphia</taxon>
        <taxon>Ostreida</taxon>
        <taxon>Ostreoidea</taxon>
        <taxon>Ostreidae</taxon>
        <taxon>Magallana</taxon>
    </lineage>
</organism>
<dbReference type="InParanoid" id="K1RCZ1"/>
<gene>
    <name evidence="1" type="ORF">CGI_10011334</name>
</gene>
<evidence type="ECO:0008006" key="2">
    <source>
        <dbReference type="Google" id="ProtNLM"/>
    </source>
</evidence>
<dbReference type="EMBL" id="JH817722">
    <property type="protein sequence ID" value="EKC32001.1"/>
    <property type="molecule type" value="Genomic_DNA"/>
</dbReference>
<dbReference type="GO" id="GO:0008061">
    <property type="term" value="F:chitin binding"/>
    <property type="evidence" value="ECO:0007669"/>
    <property type="project" value="InterPro"/>
</dbReference>
<evidence type="ECO:0000313" key="1">
    <source>
        <dbReference type="EMBL" id="EKC32001.1"/>
    </source>
</evidence>
<dbReference type="InterPro" id="IPR036508">
    <property type="entry name" value="Chitin-bd_dom_sf"/>
</dbReference>
<dbReference type="SUPFAM" id="SSF57625">
    <property type="entry name" value="Invertebrate chitin-binding proteins"/>
    <property type="match status" value="1"/>
</dbReference>
<proteinExistence type="predicted"/>